<reference evidence="7" key="1">
    <citation type="submission" date="2021-06" db="EMBL/GenBank/DDBJ databases">
        <authorList>
            <consortium name="DOE Joint Genome Institute"/>
            <person name="Mondo S.J."/>
            <person name="Amses K.R."/>
            <person name="Simmons D.R."/>
            <person name="Longcore J.E."/>
            <person name="Seto K."/>
            <person name="Alves G.H."/>
            <person name="Bonds A.E."/>
            <person name="Quandt C.A."/>
            <person name="Davis W.J."/>
            <person name="Chang Y."/>
            <person name="Letcher P.M."/>
            <person name="Powell M.J."/>
            <person name="Kuo A."/>
            <person name="Labutti K."/>
            <person name="Pangilinan J."/>
            <person name="Andreopoulos W."/>
            <person name="Tritt A."/>
            <person name="Riley R."/>
            <person name="Hundley H."/>
            <person name="Johnson J."/>
            <person name="Lipzen A."/>
            <person name="Barry K."/>
            <person name="Berbee M.L."/>
            <person name="Buchler N.E."/>
            <person name="Grigoriev I.V."/>
            <person name="Spatafora J.W."/>
            <person name="Stajich J.E."/>
            <person name="James T.Y."/>
        </authorList>
    </citation>
    <scope>NUCLEOTIDE SEQUENCE</scope>
    <source>
        <strain evidence="7">AG</strain>
    </source>
</reference>
<accession>A0AAD5E6R9</accession>
<protein>
    <recommendedName>
        <fullName evidence="9">Ion transport domain-containing protein</fullName>
    </recommendedName>
</protein>
<evidence type="ECO:0000256" key="5">
    <source>
        <dbReference type="SAM" id="MobiDB-lite"/>
    </source>
</evidence>
<feature type="transmembrane region" description="Helical" evidence="6">
    <location>
        <begin position="40"/>
        <end position="60"/>
    </location>
</feature>
<keyword evidence="8" id="KW-1185">Reference proteome</keyword>
<evidence type="ECO:0008006" key="9">
    <source>
        <dbReference type="Google" id="ProtNLM"/>
    </source>
</evidence>
<dbReference type="InterPro" id="IPR027359">
    <property type="entry name" value="Volt_channel_dom_sf"/>
</dbReference>
<dbReference type="RefSeq" id="XP_051442828.1">
    <property type="nucleotide sequence ID" value="XM_051590521.1"/>
</dbReference>
<evidence type="ECO:0000256" key="2">
    <source>
        <dbReference type="ARBA" id="ARBA00022692"/>
    </source>
</evidence>
<dbReference type="PANTHER" id="PTHR38483:SF1">
    <property type="entry name" value="ION TRANSPORT DOMAIN-CONTAINING PROTEIN"/>
    <property type="match status" value="1"/>
</dbReference>
<evidence type="ECO:0000313" key="8">
    <source>
        <dbReference type="Proteomes" id="UP001206595"/>
    </source>
</evidence>
<dbReference type="GeneID" id="75915864"/>
<dbReference type="Gene3D" id="1.20.120.350">
    <property type="entry name" value="Voltage-gated potassium channels. Chain C"/>
    <property type="match status" value="1"/>
</dbReference>
<evidence type="ECO:0000256" key="6">
    <source>
        <dbReference type="SAM" id="Phobius"/>
    </source>
</evidence>
<keyword evidence="4 6" id="KW-0472">Membrane</keyword>
<dbReference type="PANTHER" id="PTHR38483">
    <property type="entry name" value="CHROMOSOME 1, WHOLE GENOME SHOTGUN SEQUENCE"/>
    <property type="match status" value="1"/>
</dbReference>
<evidence type="ECO:0000256" key="3">
    <source>
        <dbReference type="ARBA" id="ARBA00022989"/>
    </source>
</evidence>
<evidence type="ECO:0000313" key="7">
    <source>
        <dbReference type="EMBL" id="KAI8577824.1"/>
    </source>
</evidence>
<dbReference type="GO" id="GO:0016020">
    <property type="term" value="C:membrane"/>
    <property type="evidence" value="ECO:0007669"/>
    <property type="project" value="UniProtKB-SubCell"/>
</dbReference>
<dbReference type="Proteomes" id="UP001206595">
    <property type="component" value="Unassembled WGS sequence"/>
</dbReference>
<feature type="transmembrane region" description="Helical" evidence="6">
    <location>
        <begin position="16"/>
        <end position="34"/>
    </location>
</feature>
<dbReference type="AlphaFoldDB" id="A0AAD5E6R9"/>
<evidence type="ECO:0000256" key="4">
    <source>
        <dbReference type="ARBA" id="ARBA00023136"/>
    </source>
</evidence>
<comment type="caution">
    <text evidence="7">The sequence shown here is derived from an EMBL/GenBank/DDBJ whole genome shotgun (WGS) entry which is preliminary data.</text>
</comment>
<keyword evidence="2 6" id="KW-0812">Transmembrane</keyword>
<gene>
    <name evidence="7" type="ORF">K450DRAFT_250212</name>
</gene>
<feature type="compositionally biased region" description="Acidic residues" evidence="5">
    <location>
        <begin position="162"/>
        <end position="171"/>
    </location>
</feature>
<comment type="subcellular location">
    <subcellularLocation>
        <location evidence="1">Membrane</location>
        <topology evidence="1">Multi-pass membrane protein</topology>
    </subcellularLocation>
</comment>
<keyword evidence="3 6" id="KW-1133">Transmembrane helix</keyword>
<evidence type="ECO:0000256" key="1">
    <source>
        <dbReference type="ARBA" id="ARBA00004141"/>
    </source>
</evidence>
<feature type="region of interest" description="Disordered" evidence="5">
    <location>
        <begin position="148"/>
        <end position="171"/>
    </location>
</feature>
<organism evidence="7 8">
    <name type="scientific">Umbelopsis ramanniana AG</name>
    <dbReference type="NCBI Taxonomy" id="1314678"/>
    <lineage>
        <taxon>Eukaryota</taxon>
        <taxon>Fungi</taxon>
        <taxon>Fungi incertae sedis</taxon>
        <taxon>Mucoromycota</taxon>
        <taxon>Mucoromycotina</taxon>
        <taxon>Umbelopsidomycetes</taxon>
        <taxon>Umbelopsidales</taxon>
        <taxon>Umbelopsidaceae</taxon>
        <taxon>Umbelopsis</taxon>
    </lineage>
</organism>
<feature type="transmembrane region" description="Helical" evidence="6">
    <location>
        <begin position="104"/>
        <end position="126"/>
    </location>
</feature>
<sequence length="171" mass="19161">MVKNEANRFIYSRFHIFLYLVLALLSLLSLILSLNEVCPSPSLIALEYAINSAMVIEVFIRAVANGRAFFHSYYNAVDIILLLLCIVTLVLITTGCSNAQRDEAIIDTILLTLRNIVQVFRFAAMIQRNKRTMDSRTTKVDFTGLQQQPSTSSLVPSHYGIDSEDDDGVLV</sequence>
<feature type="transmembrane region" description="Helical" evidence="6">
    <location>
        <begin position="72"/>
        <end position="92"/>
    </location>
</feature>
<name>A0AAD5E6R9_UMBRA</name>
<proteinExistence type="predicted"/>
<reference evidence="7" key="2">
    <citation type="journal article" date="2022" name="Proc. Natl. Acad. Sci. U.S.A.">
        <title>Diploid-dominant life cycles characterize the early evolution of Fungi.</title>
        <authorList>
            <person name="Amses K.R."/>
            <person name="Simmons D.R."/>
            <person name="Longcore J.E."/>
            <person name="Mondo S.J."/>
            <person name="Seto K."/>
            <person name="Jeronimo G.H."/>
            <person name="Bonds A.E."/>
            <person name="Quandt C.A."/>
            <person name="Davis W.J."/>
            <person name="Chang Y."/>
            <person name="Federici B.A."/>
            <person name="Kuo A."/>
            <person name="LaButti K."/>
            <person name="Pangilinan J."/>
            <person name="Andreopoulos W."/>
            <person name="Tritt A."/>
            <person name="Riley R."/>
            <person name="Hundley H."/>
            <person name="Johnson J."/>
            <person name="Lipzen A."/>
            <person name="Barry K."/>
            <person name="Lang B.F."/>
            <person name="Cuomo C.A."/>
            <person name="Buchler N.E."/>
            <person name="Grigoriev I.V."/>
            <person name="Spatafora J.W."/>
            <person name="Stajich J.E."/>
            <person name="James T.Y."/>
        </authorList>
    </citation>
    <scope>NUCLEOTIDE SEQUENCE</scope>
    <source>
        <strain evidence="7">AG</strain>
    </source>
</reference>
<dbReference type="EMBL" id="MU620936">
    <property type="protein sequence ID" value="KAI8577824.1"/>
    <property type="molecule type" value="Genomic_DNA"/>
</dbReference>